<evidence type="ECO:0000313" key="1">
    <source>
        <dbReference type="EMBL" id="EYB85450.1"/>
    </source>
</evidence>
<reference evidence="2" key="1">
    <citation type="journal article" date="2015" name="Nat. Genet.">
        <title>The genome and transcriptome of the zoonotic hookworm Ancylostoma ceylanicum identify infection-specific gene families.</title>
        <authorList>
            <person name="Schwarz E.M."/>
            <person name="Hu Y."/>
            <person name="Antoshechkin I."/>
            <person name="Miller M.M."/>
            <person name="Sternberg P.W."/>
            <person name="Aroian R.V."/>
        </authorList>
    </citation>
    <scope>NUCLEOTIDE SEQUENCE</scope>
    <source>
        <strain evidence="2">HY135</strain>
    </source>
</reference>
<dbReference type="EMBL" id="JARK01001633">
    <property type="protein sequence ID" value="EYB85450.1"/>
    <property type="molecule type" value="Genomic_DNA"/>
</dbReference>
<sequence length="71" mass="8187">MVYARTVPAVMTTLTPEIRKVFGDQLLRIGSDRYTVRFIIMRTPQFLTVTSSITDRSTSFVFLLLGMWNIL</sequence>
<gene>
    <name evidence="1" type="primary">Acey_s0297.g1715</name>
    <name evidence="1" type="ORF">Y032_0297g1715</name>
</gene>
<protein>
    <submittedName>
        <fullName evidence="1">Uncharacterized protein</fullName>
    </submittedName>
</protein>
<evidence type="ECO:0000313" key="2">
    <source>
        <dbReference type="Proteomes" id="UP000024635"/>
    </source>
</evidence>
<name>A0A016S463_9BILA</name>
<proteinExistence type="predicted"/>
<dbReference type="AlphaFoldDB" id="A0A016S463"/>
<comment type="caution">
    <text evidence="1">The sequence shown here is derived from an EMBL/GenBank/DDBJ whole genome shotgun (WGS) entry which is preliminary data.</text>
</comment>
<dbReference type="Proteomes" id="UP000024635">
    <property type="component" value="Unassembled WGS sequence"/>
</dbReference>
<accession>A0A016S463</accession>
<organism evidence="1 2">
    <name type="scientific">Ancylostoma ceylanicum</name>
    <dbReference type="NCBI Taxonomy" id="53326"/>
    <lineage>
        <taxon>Eukaryota</taxon>
        <taxon>Metazoa</taxon>
        <taxon>Ecdysozoa</taxon>
        <taxon>Nematoda</taxon>
        <taxon>Chromadorea</taxon>
        <taxon>Rhabditida</taxon>
        <taxon>Rhabditina</taxon>
        <taxon>Rhabditomorpha</taxon>
        <taxon>Strongyloidea</taxon>
        <taxon>Ancylostomatidae</taxon>
        <taxon>Ancylostomatinae</taxon>
        <taxon>Ancylostoma</taxon>
    </lineage>
</organism>
<keyword evidence="2" id="KW-1185">Reference proteome</keyword>